<evidence type="ECO:0000313" key="3">
    <source>
        <dbReference type="Proteomes" id="UP000093281"/>
    </source>
</evidence>
<evidence type="ECO:0000313" key="2">
    <source>
        <dbReference type="EMBL" id="OCM00040.1"/>
    </source>
</evidence>
<dbReference type="STRING" id="544718.AAX25_01040"/>
<gene>
    <name evidence="2" type="ORF">AAX29_00030</name>
</gene>
<dbReference type="EMBL" id="LCUJ01000001">
    <property type="protein sequence ID" value="OCM00040.1"/>
    <property type="molecule type" value="Genomic_DNA"/>
</dbReference>
<dbReference type="Pfam" id="PF00085">
    <property type="entry name" value="Thioredoxin"/>
    <property type="match status" value="1"/>
</dbReference>
<dbReference type="RefSeq" id="WP_066183123.1">
    <property type="nucleotide sequence ID" value="NZ_LCUJ01000001.1"/>
</dbReference>
<sequence>MNRANSLEDIKKSLEDNRVVLLYFGAKNCSVCEVLRPKIEDSLKDNFEKIEALFIENLVEINVEFGVFSNPTIILLIDKKEFKRYGRNISLNIFNSEIKRLYDMVY</sequence>
<protein>
    <recommendedName>
        <fullName evidence="1">Thioredoxin domain-containing protein</fullName>
    </recommendedName>
</protein>
<reference evidence="3" key="1">
    <citation type="submission" date="2015-05" db="EMBL/GenBank/DDBJ databases">
        <authorList>
            <person name="Rovetto F."/>
            <person name="Cocolin L."/>
            <person name="Illeghems K."/>
            <person name="Van Nieuwerburgh F."/>
            <person name="Houf K."/>
        </authorList>
    </citation>
    <scope>NUCLEOTIDE SEQUENCE [LARGE SCALE GENOMIC DNA]</scope>
    <source>
        <strain evidence="3">DU22</strain>
    </source>
</reference>
<dbReference type="OrthoDB" id="411356at2"/>
<evidence type="ECO:0000259" key="1">
    <source>
        <dbReference type="Pfam" id="PF00085"/>
    </source>
</evidence>
<comment type="caution">
    <text evidence="2">The sequence shown here is derived from an EMBL/GenBank/DDBJ whole genome shotgun (WGS) entry which is preliminary data.</text>
</comment>
<dbReference type="SUPFAM" id="SSF52833">
    <property type="entry name" value="Thioredoxin-like"/>
    <property type="match status" value="1"/>
</dbReference>
<dbReference type="InterPro" id="IPR013766">
    <property type="entry name" value="Thioredoxin_domain"/>
</dbReference>
<dbReference type="AlphaFoldDB" id="A0A1C0B8W3"/>
<dbReference type="CDD" id="cd02947">
    <property type="entry name" value="TRX_family"/>
    <property type="match status" value="1"/>
</dbReference>
<accession>A0A1C0B8W3</accession>
<proteinExistence type="predicted"/>
<feature type="domain" description="Thioredoxin" evidence="1">
    <location>
        <begin position="11"/>
        <end position="90"/>
    </location>
</feature>
<name>A0A1C0B8W3_9BACT</name>
<organism evidence="2 3">
    <name type="scientific">Aliarcobacter thereius</name>
    <dbReference type="NCBI Taxonomy" id="544718"/>
    <lineage>
        <taxon>Bacteria</taxon>
        <taxon>Pseudomonadati</taxon>
        <taxon>Campylobacterota</taxon>
        <taxon>Epsilonproteobacteria</taxon>
        <taxon>Campylobacterales</taxon>
        <taxon>Arcobacteraceae</taxon>
        <taxon>Aliarcobacter</taxon>
    </lineage>
</organism>
<dbReference type="Gene3D" id="3.40.30.10">
    <property type="entry name" value="Glutaredoxin"/>
    <property type="match status" value="1"/>
</dbReference>
<dbReference type="InterPro" id="IPR036249">
    <property type="entry name" value="Thioredoxin-like_sf"/>
</dbReference>
<dbReference type="PATRIC" id="fig|544718.43.peg.1011"/>
<dbReference type="Proteomes" id="UP000093281">
    <property type="component" value="Unassembled WGS sequence"/>
</dbReference>